<evidence type="ECO:0000313" key="1">
    <source>
        <dbReference type="EMBL" id="KAF0023090.1"/>
    </source>
</evidence>
<evidence type="ECO:0000313" key="2">
    <source>
        <dbReference type="Proteomes" id="UP000438429"/>
    </source>
</evidence>
<gene>
    <name evidence="1" type="ORF">F2P81_023720</name>
</gene>
<protein>
    <submittedName>
        <fullName evidence="1">Uncharacterized protein</fullName>
    </submittedName>
</protein>
<name>A0A6A4RUP0_SCOMX</name>
<proteinExistence type="predicted"/>
<comment type="caution">
    <text evidence="1">The sequence shown here is derived from an EMBL/GenBank/DDBJ whole genome shotgun (WGS) entry which is preliminary data.</text>
</comment>
<dbReference type="EMBL" id="VEVO01000022">
    <property type="protein sequence ID" value="KAF0023090.1"/>
    <property type="molecule type" value="Genomic_DNA"/>
</dbReference>
<organism evidence="1 2">
    <name type="scientific">Scophthalmus maximus</name>
    <name type="common">Turbot</name>
    <name type="synonym">Psetta maxima</name>
    <dbReference type="NCBI Taxonomy" id="52904"/>
    <lineage>
        <taxon>Eukaryota</taxon>
        <taxon>Metazoa</taxon>
        <taxon>Chordata</taxon>
        <taxon>Craniata</taxon>
        <taxon>Vertebrata</taxon>
        <taxon>Euteleostomi</taxon>
        <taxon>Actinopterygii</taxon>
        <taxon>Neopterygii</taxon>
        <taxon>Teleostei</taxon>
        <taxon>Neoteleostei</taxon>
        <taxon>Acanthomorphata</taxon>
        <taxon>Carangaria</taxon>
        <taxon>Pleuronectiformes</taxon>
        <taxon>Pleuronectoidei</taxon>
        <taxon>Scophthalmidae</taxon>
        <taxon>Scophthalmus</taxon>
    </lineage>
</organism>
<dbReference type="AlphaFoldDB" id="A0A6A4RUP0"/>
<accession>A0A6A4RUP0</accession>
<reference evidence="1 2" key="1">
    <citation type="submission" date="2019-06" db="EMBL/GenBank/DDBJ databases">
        <title>Draft genomes of female and male turbot (Scophthalmus maximus).</title>
        <authorList>
            <person name="Xu H."/>
            <person name="Xu X.-W."/>
            <person name="Shao C."/>
            <person name="Chen S."/>
        </authorList>
    </citation>
    <scope>NUCLEOTIDE SEQUENCE [LARGE SCALE GENOMIC DNA]</scope>
    <source>
        <strain evidence="1">Ysfricsl-2016a</strain>
        <tissue evidence="1">Blood</tissue>
    </source>
</reference>
<sequence>MRPPEFLTITARASEVIRGHCVVFCTLCPCSLTVDSTPSARCDVNRCACQTTRDVVPVESVSLEPFTLSVSQSHV</sequence>
<dbReference type="Proteomes" id="UP000438429">
    <property type="component" value="Unassembled WGS sequence"/>
</dbReference>